<comment type="caution">
    <text evidence="2">The sequence shown here is derived from an EMBL/GenBank/DDBJ whole genome shotgun (WGS) entry which is preliminary data.</text>
</comment>
<feature type="region of interest" description="Disordered" evidence="1">
    <location>
        <begin position="428"/>
        <end position="498"/>
    </location>
</feature>
<feature type="compositionally biased region" description="Polar residues" evidence="1">
    <location>
        <begin position="885"/>
        <end position="896"/>
    </location>
</feature>
<feature type="region of interest" description="Disordered" evidence="1">
    <location>
        <begin position="744"/>
        <end position="790"/>
    </location>
</feature>
<dbReference type="CDD" id="cd22849">
    <property type="entry name" value="NuzM"/>
    <property type="match status" value="1"/>
</dbReference>
<dbReference type="PANTHER" id="PTHR37325">
    <property type="entry name" value="OXIDOREDUCTASE 21 KDA SUBUNIT, PUTATIVE (AFU_ORTHOLOGUE AFUA_4G05910)-RELATED"/>
    <property type="match status" value="1"/>
</dbReference>
<proteinExistence type="predicted"/>
<accession>A0A9W9CIW3</accession>
<dbReference type="InterPro" id="IPR016813">
    <property type="entry name" value="NADH_Ub_cplx-1_21kDa"/>
</dbReference>
<name>A0A9W9CIW3_9PLEO</name>
<sequence length="913" mass="101858">MAAKKVTTTFSKYTVQPTGFYGFINRIFALDPKRSTGIPMNPQFRNPPPGGLDPNAYDDPVTVPAADIAENPYWKRDVRRRYPRLSTVTQADAVALLEVGSAAAPKQELIGDAGSKQLVAAQEEGAKGLAVAFEKNTGLAKDVLGPGGMPPLPSGLHVSGVAGQKRYNLEEEQTYGGLYPCPMEHEAARAPPEVAPALNFIYACQICCASFADVYEGHNETVQGLSDGINPTQRLVTKTFLASCCHVFCSKHLDGGVCIKEKRDGQLRDLFSVRGFKKNEYDPQIPSSWFTSPPIRLDGAGKEMEALRFQYIALIQYCQNTYMTRKPLQEAVAETRKKLASVQELASDEHAKFLALQQEVEQLRAKQGEFDALNADIQRRRGLEQELEHFRRLRVNPRDLETFTSNKAAIRHYLKLVPMLIDDRTGDPGESFRKTVSSHTAGRSAHTPGQAVAAPSSPFMQRATKRQRVDSPLPNDMQVDPLPSREAMPPPPKPLSRMHSMRKIFPTLRKRFSHGRATPALYSDPQGGDDVQMYDKGFWQTAGSERPPTRGGFRSETPYMSGALPVEESVQATNPRGSPLSSKVGINENRSDFTFRASSPIKMDISSNEYPSTQIPKEPSYIRLMDGLSRDAGLELGLIDPRRSPLRSYHNFDSERQVTYSHQSGQLHEEEPLVLWSLGHPFLHQSPHGQFFAANGHLNTSSSNLTNGFINRAYNEPSLEPNTPAPRRQPGHQIESVVSPFFMSNHRQAPGYPKTGLAEPQDSSDRSGVSRSQRQKMHQPRGSWHEPRSLNGLSFFDSPVNSRNEPIQNSYYQRTVEPTTMSRHGRGRNFDPRSFNGRPEIERSSFVSTSAYETQSPNRQAEQFPTVTQPQWENLQRMGVRSSRRTFGNSVGNTFDGSARNAFSRAGRRNVKR</sequence>
<gene>
    <name evidence="2" type="ORF">N0V83_008641</name>
</gene>
<dbReference type="AlphaFoldDB" id="A0A9W9CIW3"/>
<dbReference type="PANTHER" id="PTHR37325:SF1">
    <property type="entry name" value="OXIDOREDUCTASE 21 KDA SUBUNIT, PUTATIVE (AFU_ORTHOLOGUE AFUA_4G05910)-RELATED"/>
    <property type="match status" value="1"/>
</dbReference>
<keyword evidence="3" id="KW-1185">Reference proteome</keyword>
<dbReference type="OrthoDB" id="5410764at2759"/>
<dbReference type="EMBL" id="JAPEUY010000016">
    <property type="protein sequence ID" value="KAJ4365025.1"/>
    <property type="molecule type" value="Genomic_DNA"/>
</dbReference>
<feature type="region of interest" description="Disordered" evidence="1">
    <location>
        <begin position="879"/>
        <end position="913"/>
    </location>
</feature>
<reference evidence="2" key="1">
    <citation type="submission" date="2022-10" db="EMBL/GenBank/DDBJ databases">
        <title>Tapping the CABI collections for fungal endophytes: first genome assemblies for Collariella, Neodidymelliopsis, Ascochyta clinopodiicola, Didymella pomorum, Didymosphaeria variabile, Neocosmospora piperis and Neocucurbitaria cava.</title>
        <authorList>
            <person name="Hill R."/>
        </authorList>
    </citation>
    <scope>NUCLEOTIDE SEQUENCE</scope>
    <source>
        <strain evidence="2">IMI 356814</strain>
    </source>
</reference>
<evidence type="ECO:0000313" key="3">
    <source>
        <dbReference type="Proteomes" id="UP001140560"/>
    </source>
</evidence>
<dbReference type="Proteomes" id="UP001140560">
    <property type="component" value="Unassembled WGS sequence"/>
</dbReference>
<organism evidence="2 3">
    <name type="scientific">Neocucurbitaria cava</name>
    <dbReference type="NCBI Taxonomy" id="798079"/>
    <lineage>
        <taxon>Eukaryota</taxon>
        <taxon>Fungi</taxon>
        <taxon>Dikarya</taxon>
        <taxon>Ascomycota</taxon>
        <taxon>Pezizomycotina</taxon>
        <taxon>Dothideomycetes</taxon>
        <taxon>Pleosporomycetidae</taxon>
        <taxon>Pleosporales</taxon>
        <taxon>Pleosporineae</taxon>
        <taxon>Cucurbitariaceae</taxon>
        <taxon>Neocucurbitaria</taxon>
    </lineage>
</organism>
<evidence type="ECO:0000256" key="1">
    <source>
        <dbReference type="SAM" id="MobiDB-lite"/>
    </source>
</evidence>
<feature type="compositionally biased region" description="Polar residues" evidence="1">
    <location>
        <begin position="799"/>
        <end position="814"/>
    </location>
</feature>
<evidence type="ECO:0000313" key="2">
    <source>
        <dbReference type="EMBL" id="KAJ4365025.1"/>
    </source>
</evidence>
<protein>
    <submittedName>
        <fullName evidence="2">Uncharacterized protein</fullName>
    </submittedName>
</protein>
<feature type="region of interest" description="Disordered" evidence="1">
    <location>
        <begin position="795"/>
        <end position="814"/>
    </location>
</feature>